<reference evidence="9 10" key="1">
    <citation type="submission" date="2021-08" db="EMBL/GenBank/DDBJ databases">
        <title>Caldovatus sediminis gen. nov., sp. nov., a moderately thermophilic bacterium isolated from a hot spring.</title>
        <authorList>
            <person name="Hu C.-J."/>
            <person name="Li W.-J."/>
            <person name="Xian W.-D."/>
        </authorList>
    </citation>
    <scope>NUCLEOTIDE SEQUENCE [LARGE SCALE GENOMIC DNA]</scope>
    <source>
        <strain evidence="9 10">SYSU G05006</strain>
    </source>
</reference>
<evidence type="ECO:0000256" key="7">
    <source>
        <dbReference type="SAM" id="MobiDB-lite"/>
    </source>
</evidence>
<keyword evidence="4" id="KW-0812">Transmembrane</keyword>
<dbReference type="Proteomes" id="UP001519924">
    <property type="component" value="Unassembled WGS sequence"/>
</dbReference>
<dbReference type="PROSITE" id="PS01270">
    <property type="entry name" value="BAND_7"/>
    <property type="match status" value="1"/>
</dbReference>
<sequence length="363" mass="38821">MSGANLVLIVLALLAVLTLWKGIKQVPQGEVWTVERFGAFTRLLHPGLNFIVPYIDAIGHKMNVQEVVLDIPEQDVITRDNATVKVDGIVYYRVMDPAKAAYQVQDLQVALTQLAMTNIRAVIGEMDLDQTLSSRDRINSSLLAILDGATDPWGVKVSRVEIRKIEPPENLIRAMNLQMTAERERRATVARAEGEREAEIKRAEGQKQALILAAEGRREAAFRDAEARERLAEAEANATRMVAEVATGTGTDALRYFISDKYVRAFEQLAQNQAQKLVIVPMESTALAGGIAQALELLRGTGGDGGAPPPGGGPRRPPSRPGGGSATASPPPAPASSPPPPGPATSQPVATPLSAPGSPWGRA</sequence>
<keyword evidence="6" id="KW-0472">Membrane</keyword>
<comment type="subcellular location">
    <subcellularLocation>
        <location evidence="1">Membrane</location>
        <topology evidence="1">Single-pass membrane protein</topology>
    </subcellularLocation>
</comment>
<dbReference type="Gene3D" id="3.30.479.30">
    <property type="entry name" value="Band 7 domain"/>
    <property type="match status" value="1"/>
</dbReference>
<protein>
    <recommendedName>
        <fullName evidence="3">Protein QmcA</fullName>
    </recommendedName>
</protein>
<evidence type="ECO:0000313" key="9">
    <source>
        <dbReference type="EMBL" id="MBW8268063.1"/>
    </source>
</evidence>
<dbReference type="RefSeq" id="WP_220115572.1">
    <property type="nucleotide sequence ID" value="NZ_JAHZUY010000002.1"/>
</dbReference>
<dbReference type="SMART" id="SM00244">
    <property type="entry name" value="PHB"/>
    <property type="match status" value="1"/>
</dbReference>
<dbReference type="PANTHER" id="PTHR43327">
    <property type="entry name" value="STOMATIN-LIKE PROTEIN 2, MITOCHONDRIAL"/>
    <property type="match status" value="1"/>
</dbReference>
<dbReference type="Pfam" id="PF01145">
    <property type="entry name" value="Band_7"/>
    <property type="match status" value="1"/>
</dbReference>
<dbReference type="PANTHER" id="PTHR43327:SF10">
    <property type="entry name" value="STOMATIN-LIKE PROTEIN 2, MITOCHONDRIAL"/>
    <property type="match status" value="1"/>
</dbReference>
<keyword evidence="10" id="KW-1185">Reference proteome</keyword>
<dbReference type="PRINTS" id="PR00721">
    <property type="entry name" value="STOMATIN"/>
</dbReference>
<evidence type="ECO:0000256" key="4">
    <source>
        <dbReference type="ARBA" id="ARBA00022692"/>
    </source>
</evidence>
<feature type="compositionally biased region" description="Pro residues" evidence="7">
    <location>
        <begin position="329"/>
        <end position="343"/>
    </location>
</feature>
<dbReference type="InterPro" id="IPR001972">
    <property type="entry name" value="Stomatin_HflK_fam"/>
</dbReference>
<evidence type="ECO:0000256" key="2">
    <source>
        <dbReference type="ARBA" id="ARBA00008164"/>
    </source>
</evidence>
<organism evidence="9 10">
    <name type="scientific">Caldovatus aquaticus</name>
    <dbReference type="NCBI Taxonomy" id="2865671"/>
    <lineage>
        <taxon>Bacteria</taxon>
        <taxon>Pseudomonadati</taxon>
        <taxon>Pseudomonadota</taxon>
        <taxon>Alphaproteobacteria</taxon>
        <taxon>Acetobacterales</taxon>
        <taxon>Roseomonadaceae</taxon>
        <taxon>Caldovatus</taxon>
    </lineage>
</organism>
<dbReference type="InterPro" id="IPR018080">
    <property type="entry name" value="Band_7/stomatin-like_CS"/>
</dbReference>
<comment type="caution">
    <text evidence="9">The sequence shown here is derived from an EMBL/GenBank/DDBJ whole genome shotgun (WGS) entry which is preliminary data.</text>
</comment>
<evidence type="ECO:0000256" key="3">
    <source>
        <dbReference type="ARBA" id="ARBA00017055"/>
    </source>
</evidence>
<gene>
    <name evidence="9" type="ORF">K1J50_01025</name>
</gene>
<dbReference type="EMBL" id="JAHZUY010000002">
    <property type="protein sequence ID" value="MBW8268063.1"/>
    <property type="molecule type" value="Genomic_DNA"/>
</dbReference>
<evidence type="ECO:0000256" key="5">
    <source>
        <dbReference type="ARBA" id="ARBA00022989"/>
    </source>
</evidence>
<evidence type="ECO:0000256" key="6">
    <source>
        <dbReference type="ARBA" id="ARBA00023136"/>
    </source>
</evidence>
<comment type="similarity">
    <text evidence="2">Belongs to the band 7/mec-2 family.</text>
</comment>
<keyword evidence="5" id="KW-1133">Transmembrane helix</keyword>
<dbReference type="InterPro" id="IPR050710">
    <property type="entry name" value="Band7/mec-2_domain"/>
</dbReference>
<feature type="compositionally biased region" description="Pro residues" evidence="7">
    <location>
        <begin position="307"/>
        <end position="320"/>
    </location>
</feature>
<dbReference type="CDD" id="cd08829">
    <property type="entry name" value="SPFH_paraslipin"/>
    <property type="match status" value="1"/>
</dbReference>
<evidence type="ECO:0000259" key="8">
    <source>
        <dbReference type="SMART" id="SM00244"/>
    </source>
</evidence>
<accession>A0ABS7EY79</accession>
<evidence type="ECO:0000256" key="1">
    <source>
        <dbReference type="ARBA" id="ARBA00004167"/>
    </source>
</evidence>
<feature type="domain" description="Band 7" evidence="8">
    <location>
        <begin position="21"/>
        <end position="179"/>
    </location>
</feature>
<dbReference type="InterPro" id="IPR036013">
    <property type="entry name" value="Band_7/SPFH_dom_sf"/>
</dbReference>
<dbReference type="InterPro" id="IPR001107">
    <property type="entry name" value="Band_7"/>
</dbReference>
<proteinExistence type="inferred from homology"/>
<name>A0ABS7EY79_9PROT</name>
<evidence type="ECO:0000313" key="10">
    <source>
        <dbReference type="Proteomes" id="UP001519924"/>
    </source>
</evidence>
<feature type="region of interest" description="Disordered" evidence="7">
    <location>
        <begin position="299"/>
        <end position="363"/>
    </location>
</feature>
<dbReference type="SUPFAM" id="SSF117892">
    <property type="entry name" value="Band 7/SPFH domain"/>
    <property type="match status" value="1"/>
</dbReference>